<proteinExistence type="inferred from homology"/>
<dbReference type="InterPro" id="IPR019004">
    <property type="entry name" value="YqeY/Aim41"/>
</dbReference>
<dbReference type="PANTHER" id="PTHR28055:SF1">
    <property type="entry name" value="ALTERED INHERITANCE OF MITOCHONDRIA PROTEIN 41, MITOCHONDRIAL"/>
    <property type="match status" value="1"/>
</dbReference>
<dbReference type="Proteomes" id="UP000758603">
    <property type="component" value="Unassembled WGS sequence"/>
</dbReference>
<keyword evidence="1" id="KW-0496">Mitochondrion</keyword>
<dbReference type="SUPFAM" id="SSF89095">
    <property type="entry name" value="GatB/YqeY motif"/>
    <property type="match status" value="1"/>
</dbReference>
<dbReference type="Gene3D" id="1.10.10.410">
    <property type="match status" value="1"/>
</dbReference>
<evidence type="ECO:0000313" key="2">
    <source>
        <dbReference type="EMBL" id="KAH6659723.1"/>
    </source>
</evidence>
<dbReference type="PANTHER" id="PTHR28055">
    <property type="entry name" value="ALTERED INHERITANCE OF MITOCHONDRIA PROTEIN 41, MITOCHONDRIAL"/>
    <property type="match status" value="1"/>
</dbReference>
<organism evidence="2 3">
    <name type="scientific">Truncatella angustata</name>
    <dbReference type="NCBI Taxonomy" id="152316"/>
    <lineage>
        <taxon>Eukaryota</taxon>
        <taxon>Fungi</taxon>
        <taxon>Dikarya</taxon>
        <taxon>Ascomycota</taxon>
        <taxon>Pezizomycotina</taxon>
        <taxon>Sordariomycetes</taxon>
        <taxon>Xylariomycetidae</taxon>
        <taxon>Amphisphaeriales</taxon>
        <taxon>Sporocadaceae</taxon>
        <taxon>Truncatella</taxon>
    </lineage>
</organism>
<dbReference type="InterPro" id="IPR023168">
    <property type="entry name" value="GatB_Yqey_C_2"/>
</dbReference>
<dbReference type="EMBL" id="JAGPXC010000001">
    <property type="protein sequence ID" value="KAH6659723.1"/>
    <property type="molecule type" value="Genomic_DNA"/>
</dbReference>
<dbReference type="Gene3D" id="1.10.1510.10">
    <property type="entry name" value="Uncharacterised protein YqeY/AIM41 PF09424, N-terminal domain"/>
    <property type="match status" value="1"/>
</dbReference>
<evidence type="ECO:0000313" key="3">
    <source>
        <dbReference type="Proteomes" id="UP000758603"/>
    </source>
</evidence>
<dbReference type="AlphaFoldDB" id="A0A9P8UX00"/>
<comment type="caution">
    <text evidence="2">The sequence shown here is derived from an EMBL/GenBank/DDBJ whole genome shotgun (WGS) entry which is preliminary data.</text>
</comment>
<keyword evidence="3" id="KW-1185">Reference proteome</keyword>
<dbReference type="GO" id="GO:0016884">
    <property type="term" value="F:carbon-nitrogen ligase activity, with glutamine as amido-N-donor"/>
    <property type="evidence" value="ECO:0007669"/>
    <property type="project" value="UniProtKB-UniRule"/>
</dbReference>
<dbReference type="GO" id="GO:0005739">
    <property type="term" value="C:mitochondrion"/>
    <property type="evidence" value="ECO:0007669"/>
    <property type="project" value="UniProtKB-SubCell"/>
</dbReference>
<comment type="similarity">
    <text evidence="1">Belongs to the AIM41 family.</text>
</comment>
<name>A0A9P8UX00_9PEZI</name>
<evidence type="ECO:0000256" key="1">
    <source>
        <dbReference type="RuleBase" id="RU365099"/>
    </source>
</evidence>
<reference evidence="2" key="1">
    <citation type="journal article" date="2021" name="Nat. Commun.">
        <title>Genetic determinants of endophytism in the Arabidopsis root mycobiome.</title>
        <authorList>
            <person name="Mesny F."/>
            <person name="Miyauchi S."/>
            <person name="Thiergart T."/>
            <person name="Pickel B."/>
            <person name="Atanasova L."/>
            <person name="Karlsson M."/>
            <person name="Huettel B."/>
            <person name="Barry K.W."/>
            <person name="Haridas S."/>
            <person name="Chen C."/>
            <person name="Bauer D."/>
            <person name="Andreopoulos W."/>
            <person name="Pangilinan J."/>
            <person name="LaButti K."/>
            <person name="Riley R."/>
            <person name="Lipzen A."/>
            <person name="Clum A."/>
            <person name="Drula E."/>
            <person name="Henrissat B."/>
            <person name="Kohler A."/>
            <person name="Grigoriev I.V."/>
            <person name="Martin F.M."/>
            <person name="Hacquard S."/>
        </authorList>
    </citation>
    <scope>NUCLEOTIDE SEQUENCE</scope>
    <source>
        <strain evidence="2">MPI-SDFR-AT-0073</strain>
    </source>
</reference>
<dbReference type="Pfam" id="PF09424">
    <property type="entry name" value="YqeY"/>
    <property type="match status" value="1"/>
</dbReference>
<dbReference type="OrthoDB" id="538640at2759"/>
<dbReference type="InterPro" id="IPR003789">
    <property type="entry name" value="Asn/Gln_tRNA_amidoTrase-B-like"/>
</dbReference>
<sequence>MASFIPKRLPSSFMRARLAPTAPRGMVRFYSSDPAPPPLLQKLRTDLKIAMRAKDAARLTVLRSILAQTLNASKTASPINTDAQLVALLRKTAKASEDASAEFKAANRDDLVEKEQAQINILNEYVSGSGVQVVGEDELRTIVSGVVTALTSEGSVQGKAKMGDVMKQLLGPGGPLDGKDVEKAQLSKIVKEVLEQ</sequence>
<protein>
    <recommendedName>
        <fullName evidence="1">Altered inheritance of mitochondria protein 41</fullName>
    </recommendedName>
</protein>
<dbReference type="InterPro" id="IPR042184">
    <property type="entry name" value="YqeY/Aim41_N"/>
</dbReference>
<gene>
    <name evidence="1" type="primary">AIM41</name>
    <name evidence="2" type="ORF">BKA67DRAFT_545540</name>
</gene>
<comment type="subcellular location">
    <subcellularLocation>
        <location evidence="1">Mitochondrion</location>
    </subcellularLocation>
</comment>
<accession>A0A9P8UX00</accession>